<sequence>MFPYVTIVTWAGKEGREERERYKPSSVSSSQLQRSRGVGFPTTDGEMDAPLFLPLYRQYPTCADFTAGEIQCLPVTTNSVTASVNSDGRLDVTGTRKPL</sequence>
<dbReference type="AlphaFoldDB" id="A0A5B7G6E6"/>
<feature type="region of interest" description="Disordered" evidence="1">
    <location>
        <begin position="15"/>
        <end position="43"/>
    </location>
</feature>
<dbReference type="Proteomes" id="UP000324222">
    <property type="component" value="Unassembled WGS sequence"/>
</dbReference>
<gene>
    <name evidence="2" type="ORF">E2C01_047012</name>
</gene>
<feature type="compositionally biased region" description="Low complexity" evidence="1">
    <location>
        <begin position="25"/>
        <end position="39"/>
    </location>
</feature>
<organism evidence="2 3">
    <name type="scientific">Portunus trituberculatus</name>
    <name type="common">Swimming crab</name>
    <name type="synonym">Neptunus trituberculatus</name>
    <dbReference type="NCBI Taxonomy" id="210409"/>
    <lineage>
        <taxon>Eukaryota</taxon>
        <taxon>Metazoa</taxon>
        <taxon>Ecdysozoa</taxon>
        <taxon>Arthropoda</taxon>
        <taxon>Crustacea</taxon>
        <taxon>Multicrustacea</taxon>
        <taxon>Malacostraca</taxon>
        <taxon>Eumalacostraca</taxon>
        <taxon>Eucarida</taxon>
        <taxon>Decapoda</taxon>
        <taxon>Pleocyemata</taxon>
        <taxon>Brachyura</taxon>
        <taxon>Eubrachyura</taxon>
        <taxon>Portunoidea</taxon>
        <taxon>Portunidae</taxon>
        <taxon>Portuninae</taxon>
        <taxon>Portunus</taxon>
    </lineage>
</organism>
<proteinExistence type="predicted"/>
<protein>
    <submittedName>
        <fullName evidence="2">Uncharacterized protein</fullName>
    </submittedName>
</protein>
<keyword evidence="3" id="KW-1185">Reference proteome</keyword>
<accession>A0A5B7G6E6</accession>
<comment type="caution">
    <text evidence="2">The sequence shown here is derived from an EMBL/GenBank/DDBJ whole genome shotgun (WGS) entry which is preliminary data.</text>
</comment>
<reference evidence="2 3" key="1">
    <citation type="submission" date="2019-05" db="EMBL/GenBank/DDBJ databases">
        <title>Another draft genome of Portunus trituberculatus and its Hox gene families provides insights of decapod evolution.</title>
        <authorList>
            <person name="Jeong J.-H."/>
            <person name="Song I."/>
            <person name="Kim S."/>
            <person name="Choi T."/>
            <person name="Kim D."/>
            <person name="Ryu S."/>
            <person name="Kim W."/>
        </authorList>
    </citation>
    <scope>NUCLEOTIDE SEQUENCE [LARGE SCALE GENOMIC DNA]</scope>
    <source>
        <tissue evidence="2">Muscle</tissue>
    </source>
</reference>
<dbReference type="EMBL" id="VSRR010011401">
    <property type="protein sequence ID" value="MPC53127.1"/>
    <property type="molecule type" value="Genomic_DNA"/>
</dbReference>
<evidence type="ECO:0000313" key="2">
    <source>
        <dbReference type="EMBL" id="MPC53127.1"/>
    </source>
</evidence>
<evidence type="ECO:0000313" key="3">
    <source>
        <dbReference type="Proteomes" id="UP000324222"/>
    </source>
</evidence>
<evidence type="ECO:0000256" key="1">
    <source>
        <dbReference type="SAM" id="MobiDB-lite"/>
    </source>
</evidence>
<name>A0A5B7G6E6_PORTR</name>